<name>A0A517YB39_9BACT</name>
<accession>A0A517YB39</accession>
<evidence type="ECO:0000313" key="3">
    <source>
        <dbReference type="Proteomes" id="UP000315017"/>
    </source>
</evidence>
<organism evidence="2 3">
    <name type="scientific">Anatilimnocola aggregata</name>
    <dbReference type="NCBI Taxonomy" id="2528021"/>
    <lineage>
        <taxon>Bacteria</taxon>
        <taxon>Pseudomonadati</taxon>
        <taxon>Planctomycetota</taxon>
        <taxon>Planctomycetia</taxon>
        <taxon>Pirellulales</taxon>
        <taxon>Pirellulaceae</taxon>
        <taxon>Anatilimnocola</taxon>
    </lineage>
</organism>
<proteinExistence type="predicted"/>
<gene>
    <name evidence="2" type="ORF">ETAA8_25480</name>
</gene>
<sequence length="336" mass="34866">MSRFTTARSARKPAARKVAPPKTTRRYGVEALEARELMAGNVNVTLSSGNLTVTGDAQGNGVQIRQISSNQFAVVGLKQAGANTSINGAGFKVFSGVTGNVTFNMNGGNDQVHISDGQGFFASQPGLPTSFQPVKFAKNVTVNLGDGADTYAADDMTVGGKLKVDGGSGTGIDIVRLDGVTVNAVGSSGQALEIDTNGGNDQVLIDFAEFKGLVDIDTGSENDLVHLFFAEIENNSDLIIRTQAGDDKVELFDLLIADDLLVDAGGGNDTVIAVEVEALDEIDINLGLGNDLLQIFELIAADVELNGGGGTDKLEDAGGNSPLDISSIETILDVSE</sequence>
<dbReference type="AlphaFoldDB" id="A0A517YB39"/>
<dbReference type="KEGG" id="aagg:ETAA8_25480"/>
<dbReference type="EMBL" id="CP036274">
    <property type="protein sequence ID" value="QDU27460.1"/>
    <property type="molecule type" value="Genomic_DNA"/>
</dbReference>
<evidence type="ECO:0000256" key="1">
    <source>
        <dbReference type="SAM" id="MobiDB-lite"/>
    </source>
</evidence>
<evidence type="ECO:0000313" key="2">
    <source>
        <dbReference type="EMBL" id="QDU27460.1"/>
    </source>
</evidence>
<dbReference type="OrthoDB" id="233456at2"/>
<dbReference type="Proteomes" id="UP000315017">
    <property type="component" value="Chromosome"/>
</dbReference>
<protein>
    <submittedName>
        <fullName evidence="2">Uncharacterized protein</fullName>
    </submittedName>
</protein>
<dbReference type="RefSeq" id="WP_145088311.1">
    <property type="nucleotide sequence ID" value="NZ_CP036274.1"/>
</dbReference>
<keyword evidence="3" id="KW-1185">Reference proteome</keyword>
<reference evidence="2 3" key="1">
    <citation type="submission" date="2019-02" db="EMBL/GenBank/DDBJ databases">
        <title>Deep-cultivation of Planctomycetes and their phenomic and genomic characterization uncovers novel biology.</title>
        <authorList>
            <person name="Wiegand S."/>
            <person name="Jogler M."/>
            <person name="Boedeker C."/>
            <person name="Pinto D."/>
            <person name="Vollmers J."/>
            <person name="Rivas-Marin E."/>
            <person name="Kohn T."/>
            <person name="Peeters S.H."/>
            <person name="Heuer A."/>
            <person name="Rast P."/>
            <person name="Oberbeckmann S."/>
            <person name="Bunk B."/>
            <person name="Jeske O."/>
            <person name="Meyerdierks A."/>
            <person name="Storesund J.E."/>
            <person name="Kallscheuer N."/>
            <person name="Luecker S."/>
            <person name="Lage O.M."/>
            <person name="Pohl T."/>
            <person name="Merkel B.J."/>
            <person name="Hornburger P."/>
            <person name="Mueller R.-W."/>
            <person name="Bruemmer F."/>
            <person name="Labrenz M."/>
            <person name="Spormann A.M."/>
            <person name="Op den Camp H."/>
            <person name="Overmann J."/>
            <person name="Amann R."/>
            <person name="Jetten M.S.M."/>
            <person name="Mascher T."/>
            <person name="Medema M.H."/>
            <person name="Devos D.P."/>
            <person name="Kaster A.-K."/>
            <person name="Ovreas L."/>
            <person name="Rohde M."/>
            <person name="Galperin M.Y."/>
            <person name="Jogler C."/>
        </authorList>
    </citation>
    <scope>NUCLEOTIDE SEQUENCE [LARGE SCALE GENOMIC DNA]</scope>
    <source>
        <strain evidence="2 3">ETA_A8</strain>
    </source>
</reference>
<feature type="region of interest" description="Disordered" evidence="1">
    <location>
        <begin position="1"/>
        <end position="23"/>
    </location>
</feature>